<dbReference type="EMBL" id="KN833010">
    <property type="protein sequence ID" value="KIM79300.1"/>
    <property type="molecule type" value="Genomic_DNA"/>
</dbReference>
<gene>
    <name evidence="1" type="ORF">PILCRDRAFT_562832</name>
</gene>
<reference evidence="2" key="2">
    <citation type="submission" date="2015-01" db="EMBL/GenBank/DDBJ databases">
        <title>Evolutionary Origins and Diversification of the Mycorrhizal Mutualists.</title>
        <authorList>
            <consortium name="DOE Joint Genome Institute"/>
            <consortium name="Mycorrhizal Genomics Consortium"/>
            <person name="Kohler A."/>
            <person name="Kuo A."/>
            <person name="Nagy L.G."/>
            <person name="Floudas D."/>
            <person name="Copeland A."/>
            <person name="Barry K.W."/>
            <person name="Cichocki N."/>
            <person name="Veneault-Fourrey C."/>
            <person name="LaButti K."/>
            <person name="Lindquist E.A."/>
            <person name="Lipzen A."/>
            <person name="Lundell T."/>
            <person name="Morin E."/>
            <person name="Murat C."/>
            <person name="Riley R."/>
            <person name="Ohm R."/>
            <person name="Sun H."/>
            <person name="Tunlid A."/>
            <person name="Henrissat B."/>
            <person name="Grigoriev I.V."/>
            <person name="Hibbett D.S."/>
            <person name="Martin F."/>
        </authorList>
    </citation>
    <scope>NUCLEOTIDE SEQUENCE [LARGE SCALE GENOMIC DNA]</scope>
    <source>
        <strain evidence="2">F 1598</strain>
    </source>
</reference>
<dbReference type="Proteomes" id="UP000054166">
    <property type="component" value="Unassembled WGS sequence"/>
</dbReference>
<evidence type="ECO:0000313" key="2">
    <source>
        <dbReference type="Proteomes" id="UP000054166"/>
    </source>
</evidence>
<reference evidence="1 2" key="1">
    <citation type="submission" date="2014-04" db="EMBL/GenBank/DDBJ databases">
        <authorList>
            <consortium name="DOE Joint Genome Institute"/>
            <person name="Kuo A."/>
            <person name="Tarkka M."/>
            <person name="Buscot F."/>
            <person name="Kohler A."/>
            <person name="Nagy L.G."/>
            <person name="Floudas D."/>
            <person name="Copeland A."/>
            <person name="Barry K.W."/>
            <person name="Cichocki N."/>
            <person name="Veneault-Fourrey C."/>
            <person name="LaButti K."/>
            <person name="Lindquist E.A."/>
            <person name="Lipzen A."/>
            <person name="Lundell T."/>
            <person name="Morin E."/>
            <person name="Murat C."/>
            <person name="Sun H."/>
            <person name="Tunlid A."/>
            <person name="Henrissat B."/>
            <person name="Grigoriev I.V."/>
            <person name="Hibbett D.S."/>
            <person name="Martin F."/>
            <person name="Nordberg H.P."/>
            <person name="Cantor M.N."/>
            <person name="Hua S.X."/>
        </authorList>
    </citation>
    <scope>NUCLEOTIDE SEQUENCE [LARGE SCALE GENOMIC DNA]</scope>
    <source>
        <strain evidence="1 2">F 1598</strain>
    </source>
</reference>
<accession>A0A0C3F3G1</accession>
<dbReference type="HOGENOM" id="CLU_2307103_0_0_1"/>
<keyword evidence="2" id="KW-1185">Reference proteome</keyword>
<sequence length="100" mass="11204">MYVARPMIWSLKRVAARDITCRLPLCFRFFQQPCCDNLRLITIFVLSGSLKANLKATPIMVNSNDVQGLLEFPRSTPDLQSPAHSQTFTCMGLAIVLSKS</sequence>
<proteinExistence type="predicted"/>
<dbReference type="InParanoid" id="A0A0C3F3G1"/>
<dbReference type="AlphaFoldDB" id="A0A0C3F3G1"/>
<name>A0A0C3F3G1_PILCF</name>
<protein>
    <submittedName>
        <fullName evidence="1">Uncharacterized protein</fullName>
    </submittedName>
</protein>
<evidence type="ECO:0000313" key="1">
    <source>
        <dbReference type="EMBL" id="KIM79300.1"/>
    </source>
</evidence>
<organism evidence="1 2">
    <name type="scientific">Piloderma croceum (strain F 1598)</name>
    <dbReference type="NCBI Taxonomy" id="765440"/>
    <lineage>
        <taxon>Eukaryota</taxon>
        <taxon>Fungi</taxon>
        <taxon>Dikarya</taxon>
        <taxon>Basidiomycota</taxon>
        <taxon>Agaricomycotina</taxon>
        <taxon>Agaricomycetes</taxon>
        <taxon>Agaricomycetidae</taxon>
        <taxon>Atheliales</taxon>
        <taxon>Atheliaceae</taxon>
        <taxon>Piloderma</taxon>
    </lineage>
</organism>